<dbReference type="Pfam" id="PF00096">
    <property type="entry name" value="zf-C2H2"/>
    <property type="match status" value="4"/>
</dbReference>
<evidence type="ECO:0000256" key="6">
    <source>
        <dbReference type="ARBA" id="ARBA00023125"/>
    </source>
</evidence>
<evidence type="ECO:0000256" key="1">
    <source>
        <dbReference type="ARBA" id="ARBA00004123"/>
    </source>
</evidence>
<evidence type="ECO:0000256" key="2">
    <source>
        <dbReference type="ARBA" id="ARBA00022723"/>
    </source>
</evidence>
<feature type="domain" description="C2H2-type" evidence="10">
    <location>
        <begin position="133"/>
        <end position="161"/>
    </location>
</feature>
<dbReference type="Gene3D" id="3.30.160.60">
    <property type="entry name" value="Classic Zinc Finger"/>
    <property type="match status" value="6"/>
</dbReference>
<dbReference type="GO" id="GO:0001228">
    <property type="term" value="F:DNA-binding transcription activator activity, RNA polymerase II-specific"/>
    <property type="evidence" value="ECO:0007669"/>
    <property type="project" value="TreeGrafter"/>
</dbReference>
<dbReference type="FunFam" id="3.30.160.60:FF:002343">
    <property type="entry name" value="Zinc finger protein 33A"/>
    <property type="match status" value="1"/>
</dbReference>
<dbReference type="InterPro" id="IPR013087">
    <property type="entry name" value="Znf_C2H2_type"/>
</dbReference>
<feature type="region of interest" description="Disordered" evidence="9">
    <location>
        <begin position="370"/>
        <end position="411"/>
    </location>
</feature>
<evidence type="ECO:0000313" key="11">
    <source>
        <dbReference type="Proteomes" id="UP000887566"/>
    </source>
</evidence>
<dbReference type="FunFam" id="3.30.160.60:FF:001009">
    <property type="entry name" value="Zinc finger protein 26"/>
    <property type="match status" value="1"/>
</dbReference>
<name>A0A914XPB2_9BILA</name>
<evidence type="ECO:0000259" key="10">
    <source>
        <dbReference type="PROSITE" id="PS50157"/>
    </source>
</evidence>
<dbReference type="SMART" id="SM00355">
    <property type="entry name" value="ZnF_C2H2"/>
    <property type="match status" value="8"/>
</dbReference>
<dbReference type="PANTHER" id="PTHR24376">
    <property type="entry name" value="ZINC FINGER PROTEIN"/>
    <property type="match status" value="1"/>
</dbReference>
<evidence type="ECO:0000256" key="8">
    <source>
        <dbReference type="PROSITE-ProRule" id="PRU00042"/>
    </source>
</evidence>
<comment type="subcellular location">
    <subcellularLocation>
        <location evidence="1">Nucleus</location>
    </subcellularLocation>
</comment>
<evidence type="ECO:0000256" key="5">
    <source>
        <dbReference type="ARBA" id="ARBA00022833"/>
    </source>
</evidence>
<dbReference type="FunFam" id="3.30.160.60:FF:002869">
    <property type="entry name" value="Comb gap splice variant cg14"/>
    <property type="match status" value="1"/>
</dbReference>
<feature type="domain" description="C2H2-type" evidence="10">
    <location>
        <begin position="105"/>
        <end position="132"/>
    </location>
</feature>
<evidence type="ECO:0000256" key="4">
    <source>
        <dbReference type="ARBA" id="ARBA00022771"/>
    </source>
</evidence>
<dbReference type="AlphaFoldDB" id="A0A914XPB2"/>
<dbReference type="PROSITE" id="PS50157">
    <property type="entry name" value="ZINC_FINGER_C2H2_2"/>
    <property type="match status" value="7"/>
</dbReference>
<reference evidence="12" key="1">
    <citation type="submission" date="2022-11" db="UniProtKB">
        <authorList>
            <consortium name="WormBaseParasite"/>
        </authorList>
    </citation>
    <scope>IDENTIFICATION</scope>
</reference>
<organism evidence="11 12">
    <name type="scientific">Plectus sambesii</name>
    <dbReference type="NCBI Taxonomy" id="2011161"/>
    <lineage>
        <taxon>Eukaryota</taxon>
        <taxon>Metazoa</taxon>
        <taxon>Ecdysozoa</taxon>
        <taxon>Nematoda</taxon>
        <taxon>Chromadorea</taxon>
        <taxon>Plectida</taxon>
        <taxon>Plectina</taxon>
        <taxon>Plectoidea</taxon>
        <taxon>Plectidae</taxon>
        <taxon>Plectus</taxon>
    </lineage>
</organism>
<proteinExistence type="predicted"/>
<dbReference type="GO" id="GO:0000978">
    <property type="term" value="F:RNA polymerase II cis-regulatory region sequence-specific DNA binding"/>
    <property type="evidence" value="ECO:0007669"/>
    <property type="project" value="TreeGrafter"/>
</dbReference>
<evidence type="ECO:0000313" key="12">
    <source>
        <dbReference type="WBParaSite" id="PSAMB.scaffold931size38457.g9870.t1"/>
    </source>
</evidence>
<feature type="region of interest" description="Disordered" evidence="9">
    <location>
        <begin position="254"/>
        <end position="275"/>
    </location>
</feature>
<dbReference type="SUPFAM" id="SSF57667">
    <property type="entry name" value="beta-beta-alpha zinc fingers"/>
    <property type="match status" value="4"/>
</dbReference>
<feature type="domain" description="C2H2-type" evidence="10">
    <location>
        <begin position="572"/>
        <end position="601"/>
    </location>
</feature>
<keyword evidence="6" id="KW-0238">DNA-binding</keyword>
<dbReference type="PROSITE" id="PS00028">
    <property type="entry name" value="ZINC_FINGER_C2H2_1"/>
    <property type="match status" value="6"/>
</dbReference>
<sequence length="688" mass="77436">MERYEPLEVTYAYDGPDGRPILRRSSNQIVNSRRLTSIVDSVVDSVRHGTALPSQQIASQKIQKKYTMVRRQPATVVKCRYCNKVVKHPSKIAAHMRTHTGEKPFKCHICNQGFAQGHPLKVHIRNHLGEKPHPCRWECGKSFATTSQRQAHERVHTGEKIYFDCPVRECNVRYGKKFRIKEHVKEVHPEVDLEAVGLGGQPKKILINTIEQLIATVQEPEDVEEEELWPEDEQYYAAEDEQIDQPVVQYLDAPTPRRRYREPQQEDPPAYHYDPETGQYYEEQIVDANEAEEMMLAQQTQFLECEFIDPNDISLQPTVEEEVVTTEDPYEEIEMGDPPLVHPVYVPHHGASVTVATAAVASRRSARQAARSGGAVPLHARPRPVELTPSVMDGPMIADPRPPRRGRRKGAGNVEPVEAVEVDQSLVEMAAPKPPKSTKKFVGQIDVGQSRLSKPARNLDWIVDAVARGLDVDYASPHNRRKPVIHQCEVCGKIDKYPSKIKAHMRTHTGERPFVCEICGMGFAQRTAMRMHIRRHLNQKPYVCSFNCGARFINGALLNIHESTKHMGVKKYICMKGCGRSFAQRRNQMKHEETCRYGMGPSSADEGDNDEQHDAVQGQVMVDDVDVVGEEGVDDELGDEAEDGEASSADEQKRPLRVQHILISQGEAGNSKSVEPLFGLAALGPTDY</sequence>
<feature type="domain" description="C2H2-type" evidence="10">
    <location>
        <begin position="77"/>
        <end position="104"/>
    </location>
</feature>
<keyword evidence="11" id="KW-1185">Reference proteome</keyword>
<feature type="region of interest" description="Disordered" evidence="9">
    <location>
        <begin position="593"/>
        <end position="612"/>
    </location>
</feature>
<dbReference type="Proteomes" id="UP000887566">
    <property type="component" value="Unplaced"/>
</dbReference>
<dbReference type="PANTHER" id="PTHR24376:SF235">
    <property type="entry name" value="C2H2-TYPE DOMAIN-CONTAINING PROTEIN"/>
    <property type="match status" value="1"/>
</dbReference>
<feature type="compositionally biased region" description="Acidic residues" evidence="9">
    <location>
        <begin position="635"/>
        <end position="645"/>
    </location>
</feature>
<keyword evidence="4 8" id="KW-0863">Zinc-finger</keyword>
<feature type="region of interest" description="Disordered" evidence="9">
    <location>
        <begin position="635"/>
        <end position="658"/>
    </location>
</feature>
<feature type="domain" description="C2H2-type" evidence="10">
    <location>
        <begin position="514"/>
        <end position="541"/>
    </location>
</feature>
<evidence type="ECO:0000256" key="3">
    <source>
        <dbReference type="ARBA" id="ARBA00022737"/>
    </source>
</evidence>
<evidence type="ECO:0000256" key="9">
    <source>
        <dbReference type="SAM" id="MobiDB-lite"/>
    </source>
</evidence>
<feature type="domain" description="C2H2-type" evidence="10">
    <location>
        <begin position="486"/>
        <end position="513"/>
    </location>
</feature>
<dbReference type="GO" id="GO:0008270">
    <property type="term" value="F:zinc ion binding"/>
    <property type="evidence" value="ECO:0007669"/>
    <property type="project" value="UniProtKB-KW"/>
</dbReference>
<dbReference type="WBParaSite" id="PSAMB.scaffold931size38457.g9870.t1">
    <property type="protein sequence ID" value="PSAMB.scaffold931size38457.g9870.t1"/>
    <property type="gene ID" value="PSAMB.scaffold931size38457.g9870"/>
</dbReference>
<dbReference type="InterPro" id="IPR036236">
    <property type="entry name" value="Znf_C2H2_sf"/>
</dbReference>
<keyword evidence="7" id="KW-0539">Nucleus</keyword>
<keyword evidence="3" id="KW-0677">Repeat</keyword>
<accession>A0A914XPB2</accession>
<protein>
    <submittedName>
        <fullName evidence="12">C2H2-type domain-containing protein</fullName>
    </submittedName>
</protein>
<feature type="domain" description="C2H2-type" evidence="10">
    <location>
        <begin position="542"/>
        <end position="571"/>
    </location>
</feature>
<keyword evidence="5" id="KW-0862">Zinc</keyword>
<keyword evidence="2" id="KW-0479">Metal-binding</keyword>
<evidence type="ECO:0000256" key="7">
    <source>
        <dbReference type="ARBA" id="ARBA00023242"/>
    </source>
</evidence>
<dbReference type="GO" id="GO:0005634">
    <property type="term" value="C:nucleus"/>
    <property type="evidence" value="ECO:0007669"/>
    <property type="project" value="UniProtKB-SubCell"/>
</dbReference>